<organism evidence="2 3">
    <name type="scientific">Pisum sativum</name>
    <name type="common">Garden pea</name>
    <name type="synonym">Lathyrus oleraceus</name>
    <dbReference type="NCBI Taxonomy" id="3888"/>
    <lineage>
        <taxon>Eukaryota</taxon>
        <taxon>Viridiplantae</taxon>
        <taxon>Streptophyta</taxon>
        <taxon>Embryophyta</taxon>
        <taxon>Tracheophyta</taxon>
        <taxon>Spermatophyta</taxon>
        <taxon>Magnoliopsida</taxon>
        <taxon>eudicotyledons</taxon>
        <taxon>Gunneridae</taxon>
        <taxon>Pentapetalae</taxon>
        <taxon>rosids</taxon>
        <taxon>fabids</taxon>
        <taxon>Fabales</taxon>
        <taxon>Fabaceae</taxon>
        <taxon>Papilionoideae</taxon>
        <taxon>50 kb inversion clade</taxon>
        <taxon>NPAAA clade</taxon>
        <taxon>Hologalegina</taxon>
        <taxon>IRL clade</taxon>
        <taxon>Fabeae</taxon>
        <taxon>Lathyrus</taxon>
    </lineage>
</organism>
<comment type="caution">
    <text evidence="2">The sequence shown here is derived from an EMBL/GenBank/DDBJ whole genome shotgun (WGS) entry which is preliminary data.</text>
</comment>
<accession>A0A9D4VT53</accession>
<feature type="transmembrane region" description="Helical" evidence="1">
    <location>
        <begin position="86"/>
        <end position="107"/>
    </location>
</feature>
<feature type="transmembrane region" description="Helical" evidence="1">
    <location>
        <begin position="53"/>
        <end position="74"/>
    </location>
</feature>
<sequence>YRFLLFTPSNKFAIYSLFPPSELSFSILTFSLFRFKSSYSQTLVSEAWVRSSTLRSILMIIMSIGMLFCLLKLLNCFLRIGFSLKTSGVLLVFSRAVAGFIMLFIVLSHTLCFSGGL</sequence>
<protein>
    <submittedName>
        <fullName evidence="2">Cyclin-dependent kinases regulatory subunit (Cell division control protein cks1)</fullName>
    </submittedName>
</protein>
<keyword evidence="1" id="KW-1133">Transmembrane helix</keyword>
<feature type="transmembrane region" description="Helical" evidence="1">
    <location>
        <begin position="12"/>
        <end position="33"/>
    </location>
</feature>
<gene>
    <name evidence="2" type="ORF">KIW84_074559</name>
</gene>
<evidence type="ECO:0000256" key="1">
    <source>
        <dbReference type="SAM" id="Phobius"/>
    </source>
</evidence>
<dbReference type="Gramene" id="Psat07G0455900-T1">
    <property type="protein sequence ID" value="KAI5388952.1"/>
    <property type="gene ID" value="KIW84_074559"/>
</dbReference>
<dbReference type="EMBL" id="JAMSHJ010000007">
    <property type="protein sequence ID" value="KAI5388952.1"/>
    <property type="molecule type" value="Genomic_DNA"/>
</dbReference>
<keyword evidence="3" id="KW-1185">Reference proteome</keyword>
<evidence type="ECO:0000313" key="2">
    <source>
        <dbReference type="EMBL" id="KAI5388952.1"/>
    </source>
</evidence>
<dbReference type="Proteomes" id="UP001058974">
    <property type="component" value="Chromosome 7"/>
</dbReference>
<reference evidence="2 3" key="1">
    <citation type="journal article" date="2022" name="Nat. Genet.">
        <title>Improved pea reference genome and pan-genome highlight genomic features and evolutionary characteristics.</title>
        <authorList>
            <person name="Yang T."/>
            <person name="Liu R."/>
            <person name="Luo Y."/>
            <person name="Hu S."/>
            <person name="Wang D."/>
            <person name="Wang C."/>
            <person name="Pandey M.K."/>
            <person name="Ge S."/>
            <person name="Xu Q."/>
            <person name="Li N."/>
            <person name="Li G."/>
            <person name="Huang Y."/>
            <person name="Saxena R.K."/>
            <person name="Ji Y."/>
            <person name="Li M."/>
            <person name="Yan X."/>
            <person name="He Y."/>
            <person name="Liu Y."/>
            <person name="Wang X."/>
            <person name="Xiang C."/>
            <person name="Varshney R.K."/>
            <person name="Ding H."/>
            <person name="Gao S."/>
            <person name="Zong X."/>
        </authorList>
    </citation>
    <scope>NUCLEOTIDE SEQUENCE [LARGE SCALE GENOMIC DNA]</scope>
    <source>
        <strain evidence="2 3">cv. Zhongwan 6</strain>
    </source>
</reference>
<name>A0A9D4VT53_PEA</name>
<keyword evidence="1" id="KW-0812">Transmembrane</keyword>
<keyword evidence="1" id="KW-0472">Membrane</keyword>
<dbReference type="AlphaFoldDB" id="A0A9D4VT53"/>
<proteinExistence type="predicted"/>
<evidence type="ECO:0000313" key="3">
    <source>
        <dbReference type="Proteomes" id="UP001058974"/>
    </source>
</evidence>
<feature type="non-terminal residue" evidence="2">
    <location>
        <position position="1"/>
    </location>
</feature>